<sequence>MHGAECSEPSALLADDRQLHPLHLSDPAGHVDDPQHVLPEQPEYTDRQAVRHHDRLQEQRDHRFRLHPAERLLLGADRLWIIGVQFQGQQVPLQLHPGHHHDSGTGHRDGLLHVHVPPGSDQQLYPADHTRHRGPGHRVFP</sequence>
<gene>
    <name evidence="2" type="ORF">SDC9_182881</name>
</gene>
<evidence type="ECO:0000256" key="1">
    <source>
        <dbReference type="SAM" id="MobiDB-lite"/>
    </source>
</evidence>
<accession>A0A645HI89</accession>
<comment type="caution">
    <text evidence="2">The sequence shown here is derived from an EMBL/GenBank/DDBJ whole genome shotgun (WGS) entry which is preliminary data.</text>
</comment>
<dbReference type="AlphaFoldDB" id="A0A645HI89"/>
<organism evidence="2">
    <name type="scientific">bioreactor metagenome</name>
    <dbReference type="NCBI Taxonomy" id="1076179"/>
    <lineage>
        <taxon>unclassified sequences</taxon>
        <taxon>metagenomes</taxon>
        <taxon>ecological metagenomes</taxon>
    </lineage>
</organism>
<protein>
    <submittedName>
        <fullName evidence="2">Uncharacterized protein</fullName>
    </submittedName>
</protein>
<feature type="compositionally biased region" description="Basic residues" evidence="1">
    <location>
        <begin position="130"/>
        <end position="141"/>
    </location>
</feature>
<evidence type="ECO:0000313" key="2">
    <source>
        <dbReference type="EMBL" id="MPN35383.1"/>
    </source>
</evidence>
<dbReference type="EMBL" id="VSSQ01088926">
    <property type="protein sequence ID" value="MPN35383.1"/>
    <property type="molecule type" value="Genomic_DNA"/>
</dbReference>
<reference evidence="2" key="1">
    <citation type="submission" date="2019-08" db="EMBL/GenBank/DDBJ databases">
        <authorList>
            <person name="Kucharzyk K."/>
            <person name="Murdoch R.W."/>
            <person name="Higgins S."/>
            <person name="Loffler F."/>
        </authorList>
    </citation>
    <scope>NUCLEOTIDE SEQUENCE</scope>
</reference>
<name>A0A645HI89_9ZZZZ</name>
<feature type="region of interest" description="Disordered" evidence="1">
    <location>
        <begin position="22"/>
        <end position="62"/>
    </location>
</feature>
<proteinExistence type="predicted"/>
<feature type="region of interest" description="Disordered" evidence="1">
    <location>
        <begin position="117"/>
        <end position="141"/>
    </location>
</feature>
<feature type="compositionally biased region" description="Basic and acidic residues" evidence="1">
    <location>
        <begin position="44"/>
        <end position="61"/>
    </location>
</feature>